<protein>
    <recommendedName>
        <fullName evidence="3">RNase H type-1 domain-containing protein</fullName>
    </recommendedName>
</protein>
<dbReference type="GO" id="GO:0003676">
    <property type="term" value="F:nucleic acid binding"/>
    <property type="evidence" value="ECO:0007669"/>
    <property type="project" value="InterPro"/>
</dbReference>
<organism evidence="1 2">
    <name type="scientific">Trichonephila clavipes</name>
    <name type="common">Golden silk orbweaver</name>
    <name type="synonym">Nephila clavipes</name>
    <dbReference type="NCBI Taxonomy" id="2585209"/>
    <lineage>
        <taxon>Eukaryota</taxon>
        <taxon>Metazoa</taxon>
        <taxon>Ecdysozoa</taxon>
        <taxon>Arthropoda</taxon>
        <taxon>Chelicerata</taxon>
        <taxon>Arachnida</taxon>
        <taxon>Araneae</taxon>
        <taxon>Araneomorphae</taxon>
        <taxon>Entelegynae</taxon>
        <taxon>Araneoidea</taxon>
        <taxon>Nephilidae</taxon>
        <taxon>Trichonephila</taxon>
    </lineage>
</organism>
<accession>A0A8X7BIY9</accession>
<evidence type="ECO:0000313" key="2">
    <source>
        <dbReference type="Proteomes" id="UP000887159"/>
    </source>
</evidence>
<dbReference type="SUPFAM" id="SSF53098">
    <property type="entry name" value="Ribonuclease H-like"/>
    <property type="match status" value="1"/>
</dbReference>
<dbReference type="Gene3D" id="3.30.420.10">
    <property type="entry name" value="Ribonuclease H-like superfamily/Ribonuclease H"/>
    <property type="match status" value="1"/>
</dbReference>
<dbReference type="InterPro" id="IPR012337">
    <property type="entry name" value="RNaseH-like_sf"/>
</dbReference>
<evidence type="ECO:0000313" key="1">
    <source>
        <dbReference type="EMBL" id="GFY32868.1"/>
    </source>
</evidence>
<comment type="caution">
    <text evidence="1">The sequence shown here is derived from an EMBL/GenBank/DDBJ whole genome shotgun (WGS) entry which is preliminary data.</text>
</comment>
<sequence length="193" mass="22287">MAVETILSIWQRNLHQIARPYLKNPMEKSRRLLSFRSELIAIDEALAYLASLPNGKQIWILTESRSVIQYLSNWQSWIPSHIDLEGNEIADTLARADACEVQKPSTLLAFLEIFSRTKHQNKPAWIIPLEHHWYQCSSPRGSLAHGFTRQDETILARFRSGHIKSMKFSEGRKNFEICTNCFSEPATPDHILE</sequence>
<keyword evidence="2" id="KW-1185">Reference proteome</keyword>
<dbReference type="EMBL" id="BMAU01021405">
    <property type="protein sequence ID" value="GFY32868.1"/>
    <property type="molecule type" value="Genomic_DNA"/>
</dbReference>
<gene>
    <name evidence="1" type="primary">AVEN_234042_1</name>
    <name evidence="1" type="ORF">TNCV_4024921</name>
</gene>
<proteinExistence type="predicted"/>
<evidence type="ECO:0008006" key="3">
    <source>
        <dbReference type="Google" id="ProtNLM"/>
    </source>
</evidence>
<dbReference type="AlphaFoldDB" id="A0A8X7BIY9"/>
<dbReference type="Proteomes" id="UP000887159">
    <property type="component" value="Unassembled WGS sequence"/>
</dbReference>
<dbReference type="InterPro" id="IPR036397">
    <property type="entry name" value="RNaseH_sf"/>
</dbReference>
<name>A0A8X7BIY9_TRICX</name>
<reference evidence="1" key="1">
    <citation type="submission" date="2020-08" db="EMBL/GenBank/DDBJ databases">
        <title>Multicomponent nature underlies the extraordinary mechanical properties of spider dragline silk.</title>
        <authorList>
            <person name="Kono N."/>
            <person name="Nakamura H."/>
            <person name="Mori M."/>
            <person name="Yoshida Y."/>
            <person name="Ohtoshi R."/>
            <person name="Malay A.D."/>
            <person name="Moran D.A.P."/>
            <person name="Tomita M."/>
            <person name="Numata K."/>
            <person name="Arakawa K."/>
        </authorList>
    </citation>
    <scope>NUCLEOTIDE SEQUENCE</scope>
</reference>